<dbReference type="EMBL" id="SZQA01000026">
    <property type="protein sequence ID" value="TKK85673.1"/>
    <property type="molecule type" value="Genomic_DNA"/>
</dbReference>
<protein>
    <submittedName>
        <fullName evidence="5">M20 family metallopeptidase</fullName>
    </submittedName>
</protein>
<dbReference type="SUPFAM" id="SSF55031">
    <property type="entry name" value="Bacterial exopeptidase dimerisation domain"/>
    <property type="match status" value="1"/>
</dbReference>
<feature type="active site" evidence="3">
    <location>
        <position position="67"/>
    </location>
</feature>
<dbReference type="OrthoDB" id="9783294at2"/>
<dbReference type="GO" id="GO:0016787">
    <property type="term" value="F:hydrolase activity"/>
    <property type="evidence" value="ECO:0007669"/>
    <property type="project" value="UniProtKB-KW"/>
</dbReference>
<dbReference type="GO" id="GO:0046872">
    <property type="term" value="F:metal ion binding"/>
    <property type="evidence" value="ECO:0007669"/>
    <property type="project" value="UniProtKB-KW"/>
</dbReference>
<dbReference type="SUPFAM" id="SSF53187">
    <property type="entry name" value="Zn-dependent exopeptidases"/>
    <property type="match status" value="1"/>
</dbReference>
<dbReference type="Pfam" id="PF07687">
    <property type="entry name" value="M20_dimer"/>
    <property type="match status" value="1"/>
</dbReference>
<dbReference type="PANTHER" id="PTHR43808">
    <property type="entry name" value="ACETYLORNITHINE DEACETYLASE"/>
    <property type="match status" value="1"/>
</dbReference>
<dbReference type="InterPro" id="IPR036264">
    <property type="entry name" value="Bact_exopeptidase_dim_dom"/>
</dbReference>
<dbReference type="InterPro" id="IPR050072">
    <property type="entry name" value="Peptidase_M20A"/>
</dbReference>
<sequence>MIDDLEELVGCESFSADHAAVAKSAEVVAEVGTRRLGAAPERVTIRGVSHLRWTFGQPRVLLLGHHDTVWPVGTLRDMPWSCRDGVARGPGVFDMKAGLVQLFHALSGLPSLDGVSVLVVGDEELGSPTSQPLIEESARGLSAAFVLEASADGGALKLARKGISRYELLVHGRAAHAGLEPEKGANAGIELAHQIIAITRIAGNVSSSSRPGSLSVTPTLMSAGTSTNTIPALGRVAIDVRVPDVASQQRVDELMRALTPVLDGTRLELLGGPNRPPFDGTASAALFERAVEIAASLGMPPLTGVSVGGASDGNFTAGVGTPTLDGLGALGGGAHAPEEHVLVEHMPVRARLLTELVRSVLA</sequence>
<evidence type="ECO:0000256" key="2">
    <source>
        <dbReference type="ARBA" id="ARBA00022801"/>
    </source>
</evidence>
<gene>
    <name evidence="5" type="ORF">FDA94_24805</name>
</gene>
<evidence type="ECO:0000259" key="4">
    <source>
        <dbReference type="Pfam" id="PF07687"/>
    </source>
</evidence>
<evidence type="ECO:0000313" key="6">
    <source>
        <dbReference type="Proteomes" id="UP000308705"/>
    </source>
</evidence>
<dbReference type="Gene3D" id="3.30.70.360">
    <property type="match status" value="1"/>
</dbReference>
<keyword evidence="6" id="KW-1185">Reference proteome</keyword>
<accession>A0A4V5UYP7</accession>
<dbReference type="Proteomes" id="UP000308705">
    <property type="component" value="Unassembled WGS sequence"/>
</dbReference>
<dbReference type="InterPro" id="IPR002933">
    <property type="entry name" value="Peptidase_M20"/>
</dbReference>
<dbReference type="PANTHER" id="PTHR43808:SF9">
    <property type="entry name" value="BLL0789 PROTEIN"/>
    <property type="match status" value="1"/>
</dbReference>
<dbReference type="Gene3D" id="3.40.630.10">
    <property type="entry name" value="Zn peptidases"/>
    <property type="match status" value="1"/>
</dbReference>
<feature type="active site" description="Proton acceptor" evidence="3">
    <location>
        <position position="123"/>
    </location>
</feature>
<reference evidence="5 6" key="1">
    <citation type="submission" date="2019-04" db="EMBL/GenBank/DDBJ databases">
        <title>Herbidospora sp. NEAU-GS14.nov., a novel actinomycete isolated from soil.</title>
        <authorList>
            <person name="Han L."/>
        </authorList>
    </citation>
    <scope>NUCLEOTIDE SEQUENCE [LARGE SCALE GENOMIC DNA]</scope>
    <source>
        <strain evidence="5 6">NEAU-GS14</strain>
    </source>
</reference>
<dbReference type="CDD" id="cd03885">
    <property type="entry name" value="M20_CPDG2"/>
    <property type="match status" value="1"/>
</dbReference>
<keyword evidence="2" id="KW-0378">Hydrolase</keyword>
<feature type="domain" description="Peptidase M20 dimerisation" evidence="4">
    <location>
        <begin position="159"/>
        <end position="257"/>
    </location>
</feature>
<dbReference type="Pfam" id="PF01546">
    <property type="entry name" value="Peptidase_M20"/>
    <property type="match status" value="1"/>
</dbReference>
<proteinExistence type="predicted"/>
<evidence type="ECO:0000313" key="5">
    <source>
        <dbReference type="EMBL" id="TKK85673.1"/>
    </source>
</evidence>
<dbReference type="AlphaFoldDB" id="A0A4V5UYP7"/>
<organism evidence="5 6">
    <name type="scientific">Herbidospora galbida</name>
    <dbReference type="NCBI Taxonomy" id="2575442"/>
    <lineage>
        <taxon>Bacteria</taxon>
        <taxon>Bacillati</taxon>
        <taxon>Actinomycetota</taxon>
        <taxon>Actinomycetes</taxon>
        <taxon>Streptosporangiales</taxon>
        <taxon>Streptosporangiaceae</taxon>
        <taxon>Herbidospora</taxon>
    </lineage>
</organism>
<evidence type="ECO:0000256" key="1">
    <source>
        <dbReference type="ARBA" id="ARBA00022723"/>
    </source>
</evidence>
<name>A0A4V5UYP7_9ACTN</name>
<dbReference type="PIRSF" id="PIRSF037238">
    <property type="entry name" value="Carboxypeptidase_G2"/>
    <property type="match status" value="1"/>
</dbReference>
<evidence type="ECO:0000256" key="3">
    <source>
        <dbReference type="PIRSR" id="PIRSR037238-1"/>
    </source>
</evidence>
<dbReference type="InterPro" id="IPR017150">
    <property type="entry name" value="Pept_M20_glutamate_carboxypep"/>
</dbReference>
<dbReference type="InterPro" id="IPR011650">
    <property type="entry name" value="Peptidase_M20_dimer"/>
</dbReference>
<comment type="caution">
    <text evidence="5">The sequence shown here is derived from an EMBL/GenBank/DDBJ whole genome shotgun (WGS) entry which is preliminary data.</text>
</comment>
<keyword evidence="1" id="KW-0479">Metal-binding</keyword>